<dbReference type="InterPro" id="IPR036271">
    <property type="entry name" value="Tet_transcr_reg_TetR-rel_C_sf"/>
</dbReference>
<keyword evidence="7" id="KW-1185">Reference proteome</keyword>
<keyword evidence="1" id="KW-0805">Transcription regulation</keyword>
<evidence type="ECO:0000313" key="7">
    <source>
        <dbReference type="Proteomes" id="UP001596004"/>
    </source>
</evidence>
<dbReference type="Proteomes" id="UP001596004">
    <property type="component" value="Unassembled WGS sequence"/>
</dbReference>
<keyword evidence="3" id="KW-0804">Transcription</keyword>
<evidence type="ECO:0000256" key="2">
    <source>
        <dbReference type="ARBA" id="ARBA00023125"/>
    </source>
</evidence>
<evidence type="ECO:0000259" key="4">
    <source>
        <dbReference type="Pfam" id="PF00440"/>
    </source>
</evidence>
<evidence type="ECO:0000313" key="6">
    <source>
        <dbReference type="EMBL" id="MFC4534899.1"/>
    </source>
</evidence>
<evidence type="ECO:0000256" key="1">
    <source>
        <dbReference type="ARBA" id="ARBA00023015"/>
    </source>
</evidence>
<dbReference type="PANTHER" id="PTHR47506:SF3">
    <property type="entry name" value="HTH-TYPE TRANSCRIPTIONAL REGULATOR LMRA"/>
    <property type="match status" value="1"/>
</dbReference>
<dbReference type="SUPFAM" id="SSF46689">
    <property type="entry name" value="Homeodomain-like"/>
    <property type="match status" value="1"/>
</dbReference>
<keyword evidence="2" id="KW-0238">DNA-binding</keyword>
<dbReference type="Gene3D" id="1.10.357.10">
    <property type="entry name" value="Tetracycline Repressor, domain 2"/>
    <property type="match status" value="1"/>
</dbReference>
<feature type="domain" description="Tetracyclin repressor-like C-terminal" evidence="5">
    <location>
        <begin position="103"/>
        <end position="186"/>
    </location>
</feature>
<evidence type="ECO:0000259" key="5">
    <source>
        <dbReference type="Pfam" id="PF16925"/>
    </source>
</evidence>
<dbReference type="InterPro" id="IPR001647">
    <property type="entry name" value="HTH_TetR"/>
</dbReference>
<dbReference type="EMBL" id="JBHSFP010000026">
    <property type="protein sequence ID" value="MFC4534899.1"/>
    <property type="molecule type" value="Genomic_DNA"/>
</dbReference>
<sequence>MLTRKGAATRARIIEATAELVAAKGAADTCLDDIRAATSTSKSQLFHYFPDGKAELLLAVAHDQARKVLDDQRPLLDNLDTWEAWEQWGALILAIYTPKLEYCPLTALTSQFSRKDPRIRTLITDLFDQWRDHLARGLRTMRAAGLLAADADPDTLALAVLASLQGGVIMGQTTGSVIPLEVAIEAALHHLRTYAATASSPAA</sequence>
<feature type="domain" description="HTH tetR-type" evidence="4">
    <location>
        <begin position="13"/>
        <end position="60"/>
    </location>
</feature>
<evidence type="ECO:0000256" key="3">
    <source>
        <dbReference type="ARBA" id="ARBA00023163"/>
    </source>
</evidence>
<gene>
    <name evidence="6" type="ORF">ACFO60_29415</name>
</gene>
<organism evidence="6 7">
    <name type="scientific">Sphaerisporangium dianthi</name>
    <dbReference type="NCBI Taxonomy" id="1436120"/>
    <lineage>
        <taxon>Bacteria</taxon>
        <taxon>Bacillati</taxon>
        <taxon>Actinomycetota</taxon>
        <taxon>Actinomycetes</taxon>
        <taxon>Streptosporangiales</taxon>
        <taxon>Streptosporangiaceae</taxon>
        <taxon>Sphaerisporangium</taxon>
    </lineage>
</organism>
<accession>A0ABV9CPA9</accession>
<dbReference type="InterPro" id="IPR011075">
    <property type="entry name" value="TetR_C"/>
</dbReference>
<protein>
    <submittedName>
        <fullName evidence="6">TetR/AcrR family transcriptional regulator</fullName>
    </submittedName>
</protein>
<dbReference type="Pfam" id="PF16925">
    <property type="entry name" value="TetR_C_13"/>
    <property type="match status" value="1"/>
</dbReference>
<proteinExistence type="predicted"/>
<dbReference type="PANTHER" id="PTHR47506">
    <property type="entry name" value="TRANSCRIPTIONAL REGULATORY PROTEIN"/>
    <property type="match status" value="1"/>
</dbReference>
<dbReference type="Pfam" id="PF00440">
    <property type="entry name" value="TetR_N"/>
    <property type="match status" value="1"/>
</dbReference>
<name>A0ABV9CPA9_9ACTN</name>
<dbReference type="SUPFAM" id="SSF48498">
    <property type="entry name" value="Tetracyclin repressor-like, C-terminal domain"/>
    <property type="match status" value="1"/>
</dbReference>
<dbReference type="RefSeq" id="WP_380846442.1">
    <property type="nucleotide sequence ID" value="NZ_JBHSFP010000026.1"/>
</dbReference>
<dbReference type="InterPro" id="IPR009057">
    <property type="entry name" value="Homeodomain-like_sf"/>
</dbReference>
<comment type="caution">
    <text evidence="6">The sequence shown here is derived from an EMBL/GenBank/DDBJ whole genome shotgun (WGS) entry which is preliminary data.</text>
</comment>
<reference evidence="7" key="1">
    <citation type="journal article" date="2019" name="Int. J. Syst. Evol. Microbiol.">
        <title>The Global Catalogue of Microorganisms (GCM) 10K type strain sequencing project: providing services to taxonomists for standard genome sequencing and annotation.</title>
        <authorList>
            <consortium name="The Broad Institute Genomics Platform"/>
            <consortium name="The Broad Institute Genome Sequencing Center for Infectious Disease"/>
            <person name="Wu L."/>
            <person name="Ma J."/>
        </authorList>
    </citation>
    <scope>NUCLEOTIDE SEQUENCE [LARGE SCALE GENOMIC DNA]</scope>
    <source>
        <strain evidence="7">CGMCC 4.7132</strain>
    </source>
</reference>